<dbReference type="AlphaFoldDB" id="A0AAD0SIL9"/>
<dbReference type="Pfam" id="PF25694">
    <property type="entry name" value="N_peptide"/>
    <property type="match status" value="1"/>
</dbReference>
<proteinExistence type="predicted"/>
<evidence type="ECO:0000256" key="1">
    <source>
        <dbReference type="SAM" id="MobiDB-lite"/>
    </source>
</evidence>
<keyword evidence="3" id="KW-1185">Reference proteome</keyword>
<evidence type="ECO:0008006" key="4">
    <source>
        <dbReference type="Google" id="ProtNLM"/>
    </source>
</evidence>
<organism evidence="2 3">
    <name type="scientific">Lonsdalea britannica</name>
    <dbReference type="NCBI Taxonomy" id="1082704"/>
    <lineage>
        <taxon>Bacteria</taxon>
        <taxon>Pseudomonadati</taxon>
        <taxon>Pseudomonadota</taxon>
        <taxon>Gammaproteobacteria</taxon>
        <taxon>Enterobacterales</taxon>
        <taxon>Pectobacteriaceae</taxon>
        <taxon>Lonsdalea</taxon>
    </lineage>
</organism>
<reference evidence="2 3" key="1">
    <citation type="submission" date="2017-08" db="EMBL/GenBank/DDBJ databases">
        <title>Comparative genomics of bacteria isolated from necrotic lesions of AOD affected trees.</title>
        <authorList>
            <person name="Doonan J."/>
            <person name="Denman S."/>
            <person name="McDonald J.E."/>
        </authorList>
    </citation>
    <scope>NUCLEOTIDE SEQUENCE [LARGE SCALE GENOMIC DNA]</scope>
    <source>
        <strain evidence="2 3">477</strain>
    </source>
</reference>
<evidence type="ECO:0000313" key="2">
    <source>
        <dbReference type="EMBL" id="AXW87789.1"/>
    </source>
</evidence>
<name>A0AAD0SIL9_9GAMM</name>
<evidence type="ECO:0000313" key="3">
    <source>
        <dbReference type="Proteomes" id="UP000263881"/>
    </source>
</evidence>
<sequence>MATIIYSKSVSPRGNAKTRRQARRREAAIERDSLCGIIDAVFGAECKPAQGRVDKAIGTIEGKMKPARTEKVQPSAGQCLPNVAIYAAGHRKCENITCRGTQKFKGKSIPLI</sequence>
<accession>A0AAD0SIL9</accession>
<feature type="compositionally biased region" description="Polar residues" evidence="1">
    <location>
        <begin position="1"/>
        <end position="12"/>
    </location>
</feature>
<dbReference type="Proteomes" id="UP000263881">
    <property type="component" value="Chromosome"/>
</dbReference>
<dbReference type="KEGG" id="lbq:CKQ53_12960"/>
<gene>
    <name evidence="2" type="ORF">CKQ53_12960</name>
</gene>
<protein>
    <recommendedName>
        <fullName evidence="4">Antitermination protein</fullName>
    </recommendedName>
</protein>
<feature type="region of interest" description="Disordered" evidence="1">
    <location>
        <begin position="1"/>
        <end position="21"/>
    </location>
</feature>
<dbReference type="RefSeq" id="WP_094118440.1">
    <property type="nucleotide sequence ID" value="NZ_CP023009.1"/>
</dbReference>
<dbReference type="InterPro" id="IPR057902">
    <property type="entry name" value="N_peptide"/>
</dbReference>
<dbReference type="EMBL" id="CP023009">
    <property type="protein sequence ID" value="AXW87789.1"/>
    <property type="molecule type" value="Genomic_DNA"/>
</dbReference>